<keyword evidence="1" id="KW-0812">Transmembrane</keyword>
<sequence>MLHFVFITFFVHMCMVITYDIISHSILDSKIVKLMLNPQLDQGLKLMKSINSYYNLLDDIDTKLRDPRERFVALKNLKEIVNYNGPKFVNITCDIDLFKIAFMWNNEDIMEFKKVVESVKNKWQDLLELLSNIETHVIS</sequence>
<protein>
    <submittedName>
        <fullName evidence="2">Uncharacterized protein</fullName>
    </submittedName>
</protein>
<evidence type="ECO:0000313" key="2">
    <source>
        <dbReference type="EMBL" id="JAS11360.1"/>
    </source>
</evidence>
<name>A0A1B6CDK8_9HEMI</name>
<evidence type="ECO:0000256" key="1">
    <source>
        <dbReference type="SAM" id="Phobius"/>
    </source>
</evidence>
<feature type="transmembrane region" description="Helical" evidence="1">
    <location>
        <begin position="6"/>
        <end position="27"/>
    </location>
</feature>
<gene>
    <name evidence="2" type="ORF">g.21901</name>
</gene>
<reference evidence="2" key="1">
    <citation type="submission" date="2015-12" db="EMBL/GenBank/DDBJ databases">
        <title>De novo transcriptome assembly of four potential Pierce s Disease insect vectors from Arizona vineyards.</title>
        <authorList>
            <person name="Tassone E.E."/>
        </authorList>
    </citation>
    <scope>NUCLEOTIDE SEQUENCE</scope>
</reference>
<dbReference type="AlphaFoldDB" id="A0A1B6CDK8"/>
<keyword evidence="1" id="KW-1133">Transmembrane helix</keyword>
<keyword evidence="1" id="KW-0472">Membrane</keyword>
<accession>A0A1B6CDK8</accession>
<proteinExistence type="predicted"/>
<dbReference type="EMBL" id="GEDC01025938">
    <property type="protein sequence ID" value="JAS11360.1"/>
    <property type="molecule type" value="Transcribed_RNA"/>
</dbReference>
<organism evidence="2">
    <name type="scientific">Clastoptera arizonana</name>
    <name type="common">Arizona spittle bug</name>
    <dbReference type="NCBI Taxonomy" id="38151"/>
    <lineage>
        <taxon>Eukaryota</taxon>
        <taxon>Metazoa</taxon>
        <taxon>Ecdysozoa</taxon>
        <taxon>Arthropoda</taxon>
        <taxon>Hexapoda</taxon>
        <taxon>Insecta</taxon>
        <taxon>Pterygota</taxon>
        <taxon>Neoptera</taxon>
        <taxon>Paraneoptera</taxon>
        <taxon>Hemiptera</taxon>
        <taxon>Auchenorrhyncha</taxon>
        <taxon>Cercopoidea</taxon>
        <taxon>Clastopteridae</taxon>
        <taxon>Clastoptera</taxon>
    </lineage>
</organism>